<dbReference type="EMBL" id="AHAT01023376">
    <property type="status" value="NOT_ANNOTATED_CDS"/>
    <property type="molecule type" value="Genomic_DNA"/>
</dbReference>
<keyword evidence="3" id="KW-0328">Glycosyltransferase</keyword>
<keyword evidence="8 12" id="KW-0472">Membrane</keyword>
<dbReference type="OMA" id="GRQCEAY"/>
<dbReference type="Pfam" id="PF03414">
    <property type="entry name" value="Glyco_transf_6"/>
    <property type="match status" value="1"/>
</dbReference>
<accession>W5LZQ2</accession>
<evidence type="ECO:0000256" key="10">
    <source>
        <dbReference type="PIRSR" id="PIRSR605076-2"/>
    </source>
</evidence>
<feature type="active site" description="Nucleophile" evidence="9">
    <location>
        <position position="283"/>
    </location>
</feature>
<dbReference type="GeneTree" id="ENSGT00950000182858"/>
<reference evidence="13" key="2">
    <citation type="submission" date="2025-08" db="UniProtKB">
        <authorList>
            <consortium name="Ensembl"/>
        </authorList>
    </citation>
    <scope>IDENTIFICATION</scope>
</reference>
<name>W5LZQ2_LEPOC</name>
<dbReference type="STRING" id="7918.ENSLOCP00000001609"/>
<feature type="binding site" evidence="10">
    <location>
        <position position="283"/>
    </location>
    <ligand>
        <name>an alpha-L-fucosyl-(1-&gt;2)-beta-D-galactosyl derivative</name>
        <dbReference type="ChEBI" id="CHEBI:140327"/>
    </ligand>
</feature>
<dbReference type="PANTHER" id="PTHR10462">
    <property type="entry name" value="GLYCOSYLTRANSFERASE-RELATED"/>
    <property type="match status" value="1"/>
</dbReference>
<dbReference type="GO" id="GO:0005975">
    <property type="term" value="P:carbohydrate metabolic process"/>
    <property type="evidence" value="ECO:0007669"/>
    <property type="project" value="InterPro"/>
</dbReference>
<evidence type="ECO:0000256" key="1">
    <source>
        <dbReference type="ARBA" id="ARBA00004606"/>
    </source>
</evidence>
<dbReference type="Bgee" id="ENSLOCG00000001415">
    <property type="expression patterns" value="Expressed in zone of skin and 12 other cell types or tissues"/>
</dbReference>
<keyword evidence="5 12" id="KW-0812">Transmembrane</keyword>
<evidence type="ECO:0000256" key="7">
    <source>
        <dbReference type="ARBA" id="ARBA00022989"/>
    </source>
</evidence>
<evidence type="ECO:0000313" key="14">
    <source>
        <dbReference type="Proteomes" id="UP000018468"/>
    </source>
</evidence>
<evidence type="ECO:0000256" key="5">
    <source>
        <dbReference type="ARBA" id="ARBA00022692"/>
    </source>
</evidence>
<dbReference type="InterPro" id="IPR005076">
    <property type="entry name" value="Glyco_trans_6"/>
</dbReference>
<dbReference type="SUPFAM" id="SSF53448">
    <property type="entry name" value="Nucleotide-diphospho-sugar transferases"/>
    <property type="match status" value="1"/>
</dbReference>
<dbReference type="GO" id="GO:0016020">
    <property type="term" value="C:membrane"/>
    <property type="evidence" value="ECO:0007669"/>
    <property type="project" value="UniProtKB-SubCell"/>
</dbReference>
<dbReference type="GO" id="GO:0005794">
    <property type="term" value="C:Golgi apparatus"/>
    <property type="evidence" value="ECO:0000318"/>
    <property type="project" value="GO_Central"/>
</dbReference>
<keyword evidence="7 12" id="KW-1133">Transmembrane helix</keyword>
<dbReference type="HOGENOM" id="CLU_062445_0_0_1"/>
<evidence type="ECO:0000256" key="3">
    <source>
        <dbReference type="ARBA" id="ARBA00022676"/>
    </source>
</evidence>
<dbReference type="AlphaFoldDB" id="W5LZQ2"/>
<dbReference type="eggNOG" id="ENOG502QVC4">
    <property type="taxonomic scope" value="Eukaryota"/>
</dbReference>
<evidence type="ECO:0000256" key="4">
    <source>
        <dbReference type="ARBA" id="ARBA00022679"/>
    </source>
</evidence>
<feature type="binding site" evidence="10">
    <location>
        <position position="106"/>
    </location>
    <ligand>
        <name>UDP-N-acetyl-alpha-D-galactosamine</name>
        <dbReference type="ChEBI" id="CHEBI:67138"/>
    </ligand>
</feature>
<dbReference type="GO" id="GO:0016757">
    <property type="term" value="F:glycosyltransferase activity"/>
    <property type="evidence" value="ECO:0000318"/>
    <property type="project" value="GO_Central"/>
</dbReference>
<feature type="binding site" evidence="10">
    <location>
        <begin position="101"/>
        <end position="103"/>
    </location>
    <ligand>
        <name>UDP-N-acetyl-alpha-D-galactosamine</name>
        <dbReference type="ChEBI" id="CHEBI:67138"/>
    </ligand>
</feature>
<comment type="subcellular location">
    <subcellularLocation>
        <location evidence="1">Membrane</location>
        <topology evidence="1">Single-pass type II membrane protein</topology>
    </subcellularLocation>
</comment>
<keyword evidence="14" id="KW-1185">Reference proteome</keyword>
<dbReference type="FunFam" id="3.90.550.10:FF:000022">
    <property type="entry name" value="Histo-blood group ABO system transferase"/>
    <property type="match status" value="1"/>
</dbReference>
<dbReference type="Ensembl" id="ENSLOCT00000001614.1">
    <property type="protein sequence ID" value="ENSLOCP00000001609.1"/>
    <property type="gene ID" value="ENSLOCG00000001415.1"/>
</dbReference>
<keyword evidence="11" id="KW-0464">Manganese</keyword>
<keyword evidence="11" id="KW-0479">Metal-binding</keyword>
<comment type="cofactor">
    <cofactor evidence="11">
        <name>Mn(2+)</name>
        <dbReference type="ChEBI" id="CHEBI:29035"/>
    </cofactor>
    <text evidence="11">Binds 1 Mn(2+) ion per subunit.</text>
</comment>
<dbReference type="PANTHER" id="PTHR10462:SF51">
    <property type="entry name" value="GLOBOSIDE ALPHA-1,3-N-ACETYLGALACTOSAMINYLTRANSFERASE 1-LIKE"/>
    <property type="match status" value="1"/>
</dbReference>
<reference evidence="14" key="1">
    <citation type="submission" date="2011-12" db="EMBL/GenBank/DDBJ databases">
        <title>The Draft Genome of Lepisosteus oculatus.</title>
        <authorList>
            <consortium name="The Broad Institute Genome Assembly &amp; Analysis Group"/>
            <consortium name="Computational R&amp;D Group"/>
            <consortium name="and Sequencing Platform"/>
            <person name="Di Palma F."/>
            <person name="Alfoldi J."/>
            <person name="Johnson J."/>
            <person name="Berlin A."/>
            <person name="Gnerre S."/>
            <person name="Jaffe D."/>
            <person name="MacCallum I."/>
            <person name="Young S."/>
            <person name="Walker B.J."/>
            <person name="Lander E.S."/>
            <person name="Lindblad-Toh K."/>
        </authorList>
    </citation>
    <scope>NUCLEOTIDE SEQUENCE [LARGE SCALE GENOMIC DNA]</scope>
</reference>
<keyword evidence="4" id="KW-0808">Transferase</keyword>
<feature type="binding site" evidence="10">
    <location>
        <begin position="191"/>
        <end position="193"/>
    </location>
    <ligand>
        <name>UDP-N-acetyl-alpha-D-galactosamine</name>
        <dbReference type="ChEBI" id="CHEBI:67138"/>
    </ligand>
</feature>
<keyword evidence="6" id="KW-0735">Signal-anchor</keyword>
<dbReference type="KEGG" id="loc:102685500"/>
<dbReference type="InParanoid" id="W5LZQ2"/>
<dbReference type="Proteomes" id="UP000018468">
    <property type="component" value="Linkage group LG2"/>
</dbReference>
<dbReference type="Gene3D" id="3.90.550.10">
    <property type="entry name" value="Spore Coat Polysaccharide Biosynthesis Protein SpsA, Chain A"/>
    <property type="match status" value="1"/>
</dbReference>
<dbReference type="GO" id="GO:0016758">
    <property type="term" value="F:hexosyltransferase activity"/>
    <property type="evidence" value="ECO:0007669"/>
    <property type="project" value="InterPro"/>
</dbReference>
<dbReference type="OrthoDB" id="10013941at2759"/>
<feature type="binding site" evidence="10">
    <location>
        <position position="213"/>
    </location>
    <ligand>
        <name>an alpha-L-fucosyl-(1-&gt;2)-beta-D-galactosyl derivative</name>
        <dbReference type="ChEBI" id="CHEBI:140327"/>
    </ligand>
</feature>
<reference evidence="13" key="3">
    <citation type="submission" date="2025-09" db="UniProtKB">
        <authorList>
            <consortium name="Ensembl"/>
        </authorList>
    </citation>
    <scope>IDENTIFICATION</scope>
</reference>
<evidence type="ECO:0000256" key="2">
    <source>
        <dbReference type="ARBA" id="ARBA00010413"/>
    </source>
</evidence>
<evidence type="ECO:0000256" key="12">
    <source>
        <dbReference type="SAM" id="Phobius"/>
    </source>
</evidence>
<evidence type="ECO:0000256" key="6">
    <source>
        <dbReference type="ARBA" id="ARBA00022968"/>
    </source>
</evidence>
<comment type="similarity">
    <text evidence="2">Belongs to the glycosyltransferase 6 family.</text>
</comment>
<dbReference type="GO" id="GO:0046872">
    <property type="term" value="F:metal ion binding"/>
    <property type="evidence" value="ECO:0007669"/>
    <property type="project" value="UniProtKB-KW"/>
</dbReference>
<proteinExistence type="inferred from homology"/>
<evidence type="ECO:0000256" key="11">
    <source>
        <dbReference type="PIRSR" id="PIRSR605076-3"/>
    </source>
</evidence>
<dbReference type="GeneID" id="102685500"/>
<sequence length="337" mass="38804">MGRLLHKMGLSGLERLTRRQAVLLCCGLAGLIYFLQPHLFQRSAREPPTVSYTPDSGERGPGPVLNLTTWGAPVVWGGSLESQRRRREFETQAVRTGLVVFVVGKYSHYLQRFVTSAERYFLEGHVVTYYILTDNLRGVTPLSLRAGRELKAFYIAERPDWVHLSKTRMSLLGSAIKELIRHDVDYVFCADVDQEFINPVGAEILGDLVATFHPQYYNRPLYTFPYEKREDSKAFVDDSEGDYYYTSEFFGGLRAEVYQLALVCSRFILQDMEKSFHAFQFEESYLNRYLINSRPTRVLSPEYSWWDAPGTPDIPVKRILSLQRGCLRGPESRESYC</sequence>
<evidence type="ECO:0000256" key="9">
    <source>
        <dbReference type="PIRSR" id="PIRSR605076-1"/>
    </source>
</evidence>
<evidence type="ECO:0000313" key="13">
    <source>
        <dbReference type="Ensembl" id="ENSLOCP00000001609.1"/>
    </source>
</evidence>
<dbReference type="GO" id="GO:0031982">
    <property type="term" value="C:vesicle"/>
    <property type="evidence" value="ECO:0000318"/>
    <property type="project" value="GO_Central"/>
</dbReference>
<feature type="binding site" evidence="11">
    <location>
        <position position="191"/>
    </location>
    <ligand>
        <name>Mn(2+)</name>
        <dbReference type="ChEBI" id="CHEBI:29035"/>
    </ligand>
</feature>
<dbReference type="InterPro" id="IPR029044">
    <property type="entry name" value="Nucleotide-diphossugar_trans"/>
</dbReference>
<organism evidence="13 14">
    <name type="scientific">Lepisosteus oculatus</name>
    <name type="common">Spotted gar</name>
    <dbReference type="NCBI Taxonomy" id="7918"/>
    <lineage>
        <taxon>Eukaryota</taxon>
        <taxon>Metazoa</taxon>
        <taxon>Chordata</taxon>
        <taxon>Craniata</taxon>
        <taxon>Vertebrata</taxon>
        <taxon>Euteleostomi</taxon>
        <taxon>Actinopterygii</taxon>
        <taxon>Neopterygii</taxon>
        <taxon>Holostei</taxon>
        <taxon>Semionotiformes</taxon>
        <taxon>Lepisosteidae</taxon>
        <taxon>Lepisosteus</taxon>
    </lineage>
</organism>
<protein>
    <submittedName>
        <fullName evidence="13">Globoside alpha-1,3-N-acetylgalactosaminyltransferase 1-like</fullName>
    </submittedName>
</protein>
<feature type="transmembrane region" description="Helical" evidence="12">
    <location>
        <begin position="21"/>
        <end position="40"/>
    </location>
</feature>
<evidence type="ECO:0000256" key="8">
    <source>
        <dbReference type="ARBA" id="ARBA00023136"/>
    </source>
</evidence>
<feature type="binding site" evidence="11">
    <location>
        <position position="193"/>
    </location>
    <ligand>
        <name>Mn(2+)</name>
        <dbReference type="ChEBI" id="CHEBI:29035"/>
    </ligand>
</feature>